<reference evidence="1 2" key="1">
    <citation type="journal article" date="2007" name="PLoS ONE">
        <title>Analysis of the neurotoxin complex genes in Clostridium botulinum A1-A4 and B1 strains: BoNT/A3, /Ba4 and /B1 clusters are located within plasmids.</title>
        <authorList>
            <person name="Smith T.J."/>
            <person name="Hill K.K."/>
            <person name="Foley B.T."/>
            <person name="Detter J.C."/>
            <person name="Munk A.C."/>
            <person name="Bruce D.C."/>
            <person name="Doggett N.A."/>
            <person name="Smith L.A."/>
            <person name="Marks J.D."/>
            <person name="Xie G."/>
            <person name="Brettin T.S."/>
        </authorList>
    </citation>
    <scope>NUCLEOTIDE SEQUENCE [LARGE SCALE GENOMIC DNA]</scope>
    <source>
        <strain evidence="2">657 / Type Ba4</strain>
    </source>
</reference>
<organism evidence="1 2">
    <name type="scientific">Clostridium botulinum (strain 657 / Type Ba4)</name>
    <dbReference type="NCBI Taxonomy" id="515621"/>
    <lineage>
        <taxon>Bacteria</taxon>
        <taxon>Bacillati</taxon>
        <taxon>Bacillota</taxon>
        <taxon>Clostridia</taxon>
        <taxon>Eubacteriales</taxon>
        <taxon>Clostridiaceae</taxon>
        <taxon>Clostridium</taxon>
    </lineage>
</organism>
<proteinExistence type="predicted"/>
<protein>
    <submittedName>
        <fullName evidence="1">Uncharacterized protein</fullName>
    </submittedName>
</protein>
<dbReference type="AlphaFoldDB" id="A0A3F3ACM3"/>
<evidence type="ECO:0000313" key="1">
    <source>
        <dbReference type="EMBL" id="ACQ53604.1"/>
    </source>
</evidence>
<name>A0A3F3ACM3_CLOB6</name>
<dbReference type="Proteomes" id="UP000002333">
    <property type="component" value="Chromosome"/>
</dbReference>
<accession>A0A3F3ACM3</accession>
<dbReference type="KEGG" id="cbi:CLJ_B0069"/>
<gene>
    <name evidence="1" type="ordered locus">CLJ_B0069</name>
</gene>
<reference evidence="2" key="2">
    <citation type="submission" date="2008-05" db="EMBL/GenBank/DDBJ databases">
        <title>Genome sequence of Clostridium botulinum Ba4 strain 657.</title>
        <authorList>
            <person name="Shrivastava S."/>
            <person name="Brown J.L."/>
            <person name="Bruce D."/>
            <person name="Detter C."/>
            <person name="Munk C."/>
            <person name="Smith L.A."/>
            <person name="Smith T.J."/>
            <person name="Sutton G."/>
            <person name="Brettin T.S."/>
        </authorList>
    </citation>
    <scope>NUCLEOTIDE SEQUENCE [LARGE SCALE GENOMIC DNA]</scope>
    <source>
        <strain evidence="2">657 / Type Ba4</strain>
    </source>
</reference>
<dbReference type="EMBL" id="CP001083">
    <property type="protein sequence ID" value="ACQ53604.1"/>
    <property type="molecule type" value="Genomic_DNA"/>
</dbReference>
<sequence>MVIILGTKILFMLSEGNGVEYIYKQFQINYEKLLVYV</sequence>
<evidence type="ECO:0000313" key="2">
    <source>
        <dbReference type="Proteomes" id="UP000002333"/>
    </source>
</evidence>